<dbReference type="Gene3D" id="3.40.50.360">
    <property type="match status" value="1"/>
</dbReference>
<dbReference type="SUPFAM" id="SSF52218">
    <property type="entry name" value="Flavoproteins"/>
    <property type="match status" value="1"/>
</dbReference>
<evidence type="ECO:0000313" key="2">
    <source>
        <dbReference type="EMBL" id="TYP89546.1"/>
    </source>
</evidence>
<feature type="domain" description="Flavodoxin" evidence="1">
    <location>
        <begin position="42"/>
        <end position="175"/>
    </location>
</feature>
<organism evidence="2 3">
    <name type="scientific">Blastococcus xanthinilyticus</name>
    <dbReference type="NCBI Taxonomy" id="1564164"/>
    <lineage>
        <taxon>Bacteria</taxon>
        <taxon>Bacillati</taxon>
        <taxon>Actinomycetota</taxon>
        <taxon>Actinomycetes</taxon>
        <taxon>Geodermatophilales</taxon>
        <taxon>Geodermatophilaceae</taxon>
        <taxon>Blastococcus</taxon>
    </lineage>
</organism>
<dbReference type="Proteomes" id="UP000322499">
    <property type="component" value="Unassembled WGS sequence"/>
</dbReference>
<dbReference type="InterPro" id="IPR026816">
    <property type="entry name" value="Flavodoxin_dom"/>
</dbReference>
<dbReference type="RefSeq" id="WP_166531650.1">
    <property type="nucleotide sequence ID" value="NZ_VNHW01000002.1"/>
</dbReference>
<name>A0A5S5D307_9ACTN</name>
<dbReference type="Pfam" id="PF12724">
    <property type="entry name" value="Flavodoxin_5"/>
    <property type="match status" value="1"/>
</dbReference>
<dbReference type="InterPro" id="IPR029039">
    <property type="entry name" value="Flavoprotein-like_sf"/>
</dbReference>
<dbReference type="AlphaFoldDB" id="A0A5S5D307"/>
<protein>
    <submittedName>
        <fullName evidence="2">Menaquinone-dependent protoporphyrinogen oxidase</fullName>
    </submittedName>
</protein>
<evidence type="ECO:0000313" key="3">
    <source>
        <dbReference type="Proteomes" id="UP000322499"/>
    </source>
</evidence>
<accession>A0A5S5D307</accession>
<reference evidence="2 3" key="1">
    <citation type="submission" date="2019-07" db="EMBL/GenBank/DDBJ databases">
        <title>Genomic Encyclopedia of Archaeal and Bacterial Type Strains, Phase II (KMG-II): from individual species to whole genera.</title>
        <authorList>
            <person name="Goeker M."/>
        </authorList>
    </citation>
    <scope>NUCLEOTIDE SEQUENCE [LARGE SCALE GENOMIC DNA]</scope>
    <source>
        <strain evidence="2 3">DSM 46842</strain>
    </source>
</reference>
<comment type="caution">
    <text evidence="2">The sequence shown here is derived from an EMBL/GenBank/DDBJ whole genome shotgun (WGS) entry which is preliminary data.</text>
</comment>
<dbReference type="EMBL" id="VNHW01000002">
    <property type="protein sequence ID" value="TYP89546.1"/>
    <property type="molecule type" value="Genomic_DNA"/>
</dbReference>
<evidence type="ECO:0000259" key="1">
    <source>
        <dbReference type="Pfam" id="PF12724"/>
    </source>
</evidence>
<gene>
    <name evidence="2" type="ORF">BD833_10219</name>
</gene>
<keyword evidence="3" id="KW-1185">Reference proteome</keyword>
<sequence length="214" mass="22291">MTDSLVMDPGVAAAVPVLRTAAPARAGLLPFPAVAGGGPRVLVVFASRHGATREIAAELARWSCASEAGRGGRLTAALAPVELQPDPSAFDAVVVGSALYSGRWLEPARRYLADVAPELSRRPTWLFSSGLGGDQPWGPGGEDAEVRAFGDRIGARGHRAFPGRLERRLLSAAERSVWPAGSAAGDLRDWRAVRGWAEEIAAGAVARCAVPVPG</sequence>
<proteinExistence type="predicted"/>